<comment type="caution">
    <text evidence="1">The sequence shown here is derived from an EMBL/GenBank/DDBJ whole genome shotgun (WGS) entry which is preliminary data.</text>
</comment>
<proteinExistence type="predicted"/>
<reference evidence="1" key="1">
    <citation type="journal article" date="2020" name="Stud. Mycol.">
        <title>101 Dothideomycetes genomes: a test case for predicting lifestyles and emergence of pathogens.</title>
        <authorList>
            <person name="Haridas S."/>
            <person name="Albert R."/>
            <person name="Binder M."/>
            <person name="Bloem J."/>
            <person name="Labutti K."/>
            <person name="Salamov A."/>
            <person name="Andreopoulos B."/>
            <person name="Baker S."/>
            <person name="Barry K."/>
            <person name="Bills G."/>
            <person name="Bluhm B."/>
            <person name="Cannon C."/>
            <person name="Castanera R."/>
            <person name="Culley D."/>
            <person name="Daum C."/>
            <person name="Ezra D."/>
            <person name="Gonzalez J."/>
            <person name="Henrissat B."/>
            <person name="Kuo A."/>
            <person name="Liang C."/>
            <person name="Lipzen A."/>
            <person name="Lutzoni F."/>
            <person name="Magnuson J."/>
            <person name="Mondo S."/>
            <person name="Nolan M."/>
            <person name="Ohm R."/>
            <person name="Pangilinan J."/>
            <person name="Park H.-J."/>
            <person name="Ramirez L."/>
            <person name="Alfaro M."/>
            <person name="Sun H."/>
            <person name="Tritt A."/>
            <person name="Yoshinaga Y."/>
            <person name="Zwiers L.-H."/>
            <person name="Turgeon B."/>
            <person name="Goodwin S."/>
            <person name="Spatafora J."/>
            <person name="Crous P."/>
            <person name="Grigoriev I."/>
        </authorList>
    </citation>
    <scope>NUCLEOTIDE SEQUENCE</scope>
    <source>
        <strain evidence="1">CBS 110217</strain>
    </source>
</reference>
<keyword evidence="2" id="KW-1185">Reference proteome</keyword>
<dbReference type="Proteomes" id="UP000799777">
    <property type="component" value="Unassembled WGS sequence"/>
</dbReference>
<sequence>MGLKALDLRSVTVKAEGSRVFWDLRDIDSWIPQFAALCQPYVASSHDSLSTHHSSTTLDHSVFTQAAQQESSCFREAVESSNLHEVHIEQAAAFSLAVQYLSLGALGDCPYDLIRSMPFIETNTADLGGISGDEQNKLVAMRHTLANRIVGFVAAGMRFASGLTHPRPPIATTIPFTQHMNLPLPFTPNGTEAFSKWHLPAMSEPKFFTDSIWTG</sequence>
<evidence type="ECO:0000313" key="1">
    <source>
        <dbReference type="EMBL" id="KAF2029081.1"/>
    </source>
</evidence>
<protein>
    <submittedName>
        <fullName evidence="1">Uncharacterized protein</fullName>
    </submittedName>
</protein>
<dbReference type="EMBL" id="ML978205">
    <property type="protein sequence ID" value="KAF2029081.1"/>
    <property type="molecule type" value="Genomic_DNA"/>
</dbReference>
<accession>A0A9P4H6H8</accession>
<dbReference type="AlphaFoldDB" id="A0A9P4H6H8"/>
<organism evidence="1 2">
    <name type="scientific">Setomelanomma holmii</name>
    <dbReference type="NCBI Taxonomy" id="210430"/>
    <lineage>
        <taxon>Eukaryota</taxon>
        <taxon>Fungi</taxon>
        <taxon>Dikarya</taxon>
        <taxon>Ascomycota</taxon>
        <taxon>Pezizomycotina</taxon>
        <taxon>Dothideomycetes</taxon>
        <taxon>Pleosporomycetidae</taxon>
        <taxon>Pleosporales</taxon>
        <taxon>Pleosporineae</taxon>
        <taxon>Phaeosphaeriaceae</taxon>
        <taxon>Setomelanomma</taxon>
    </lineage>
</organism>
<gene>
    <name evidence="1" type="ORF">EK21DRAFT_90138</name>
</gene>
<evidence type="ECO:0000313" key="2">
    <source>
        <dbReference type="Proteomes" id="UP000799777"/>
    </source>
</evidence>
<name>A0A9P4H6H8_9PLEO</name>
<dbReference type="OrthoDB" id="3789892at2759"/>